<keyword evidence="4" id="KW-0456">Lyase</keyword>
<evidence type="ECO:0000259" key="5">
    <source>
        <dbReference type="PROSITE" id="PS51891"/>
    </source>
</evidence>
<dbReference type="RefSeq" id="WP_241964888.1">
    <property type="nucleotide sequence ID" value="NZ_LS483499.1"/>
</dbReference>
<sequence length="161" mass="18337">MLNGLNNERPYNKIYGKNQIPERGNLRVKMKGSCLCKSIHYECDALINGIVNCHCNTCRKAHAAPYAPTAGVKREHFRWLEGIEYLNSYESSAGKVRHFCSVCGSHLMAERVSQDHVILRVATLDEAPPDTVISHIWCSHDVSWLKENKGVPHFDEWQTDE</sequence>
<organism evidence="6 7">
    <name type="scientific">Tatumella ptyseos</name>
    <dbReference type="NCBI Taxonomy" id="82987"/>
    <lineage>
        <taxon>Bacteria</taxon>
        <taxon>Pseudomonadati</taxon>
        <taxon>Pseudomonadota</taxon>
        <taxon>Gammaproteobacteria</taxon>
        <taxon>Enterobacterales</taxon>
        <taxon>Erwiniaceae</taxon>
        <taxon>Tatumella</taxon>
    </lineage>
</organism>
<dbReference type="PANTHER" id="PTHR33337">
    <property type="entry name" value="GFA DOMAIN-CONTAINING PROTEIN"/>
    <property type="match status" value="1"/>
</dbReference>
<protein>
    <submittedName>
        <fullName evidence="6">Uncharacterized conserved protein</fullName>
    </submittedName>
</protein>
<accession>A0A2X5NL67</accession>
<evidence type="ECO:0000256" key="2">
    <source>
        <dbReference type="ARBA" id="ARBA00022723"/>
    </source>
</evidence>
<dbReference type="EMBL" id="LS483499">
    <property type="protein sequence ID" value="SQK73777.1"/>
    <property type="molecule type" value="Genomic_DNA"/>
</dbReference>
<dbReference type="AlphaFoldDB" id="A0A2X5NL67"/>
<dbReference type="PROSITE" id="PS51891">
    <property type="entry name" value="CENP_V_GFA"/>
    <property type="match status" value="1"/>
</dbReference>
<gene>
    <name evidence="6" type="ORF">NCTC11468_01033</name>
</gene>
<evidence type="ECO:0000256" key="1">
    <source>
        <dbReference type="ARBA" id="ARBA00005495"/>
    </source>
</evidence>
<proteinExistence type="inferred from homology"/>
<feature type="domain" description="CENP-V/GFA" evidence="5">
    <location>
        <begin position="30"/>
        <end position="155"/>
    </location>
</feature>
<evidence type="ECO:0000256" key="4">
    <source>
        <dbReference type="ARBA" id="ARBA00023239"/>
    </source>
</evidence>
<evidence type="ECO:0000313" key="6">
    <source>
        <dbReference type="EMBL" id="SQK73777.1"/>
    </source>
</evidence>
<dbReference type="Proteomes" id="UP000248758">
    <property type="component" value="Chromosome 1"/>
</dbReference>
<dbReference type="GO" id="GO:0016846">
    <property type="term" value="F:carbon-sulfur lyase activity"/>
    <property type="evidence" value="ECO:0007669"/>
    <property type="project" value="InterPro"/>
</dbReference>
<keyword evidence="2" id="KW-0479">Metal-binding</keyword>
<dbReference type="SUPFAM" id="SSF51316">
    <property type="entry name" value="Mss4-like"/>
    <property type="match status" value="1"/>
</dbReference>
<dbReference type="KEGG" id="tpty:NCTC11468_01033"/>
<name>A0A2X5NL67_9GAMM</name>
<dbReference type="Gene3D" id="3.90.1590.10">
    <property type="entry name" value="glutathione-dependent formaldehyde- activating enzyme (gfa)"/>
    <property type="match status" value="1"/>
</dbReference>
<keyword evidence="3" id="KW-0862">Zinc</keyword>
<comment type="similarity">
    <text evidence="1">Belongs to the Gfa family.</text>
</comment>
<dbReference type="Pfam" id="PF04828">
    <property type="entry name" value="GFA"/>
    <property type="match status" value="1"/>
</dbReference>
<dbReference type="InterPro" id="IPR011057">
    <property type="entry name" value="Mss4-like_sf"/>
</dbReference>
<dbReference type="PANTHER" id="PTHR33337:SF40">
    <property type="entry name" value="CENP-V_GFA DOMAIN-CONTAINING PROTEIN-RELATED"/>
    <property type="match status" value="1"/>
</dbReference>
<evidence type="ECO:0000313" key="7">
    <source>
        <dbReference type="Proteomes" id="UP000248758"/>
    </source>
</evidence>
<reference evidence="6 7" key="1">
    <citation type="submission" date="2018-06" db="EMBL/GenBank/DDBJ databases">
        <authorList>
            <consortium name="Pathogen Informatics"/>
            <person name="Doyle S."/>
        </authorList>
    </citation>
    <scope>NUCLEOTIDE SEQUENCE [LARGE SCALE GENOMIC DNA]</scope>
    <source>
        <strain evidence="6 7">NCTC11468</strain>
    </source>
</reference>
<evidence type="ECO:0000256" key="3">
    <source>
        <dbReference type="ARBA" id="ARBA00022833"/>
    </source>
</evidence>
<dbReference type="InterPro" id="IPR006913">
    <property type="entry name" value="CENP-V/GFA"/>
</dbReference>
<dbReference type="GO" id="GO:0046872">
    <property type="term" value="F:metal ion binding"/>
    <property type="evidence" value="ECO:0007669"/>
    <property type="project" value="UniProtKB-KW"/>
</dbReference>